<dbReference type="InterPro" id="IPR042099">
    <property type="entry name" value="ANL_N_sf"/>
</dbReference>
<accession>A0ABV6NYG4</accession>
<dbReference type="PANTHER" id="PTHR43845:SF1">
    <property type="entry name" value="BLR5969 PROTEIN"/>
    <property type="match status" value="1"/>
</dbReference>
<evidence type="ECO:0000313" key="1">
    <source>
        <dbReference type="EMBL" id="MFC0565749.1"/>
    </source>
</evidence>
<dbReference type="Proteomes" id="UP001589894">
    <property type="component" value="Unassembled WGS sequence"/>
</dbReference>
<gene>
    <name evidence="1" type="ORF">ACFFHU_16620</name>
</gene>
<dbReference type="PANTHER" id="PTHR43845">
    <property type="entry name" value="BLR5969 PROTEIN"/>
    <property type="match status" value="1"/>
</dbReference>
<organism evidence="1 2">
    <name type="scientific">Plantactinospora siamensis</name>
    <dbReference type="NCBI Taxonomy" id="555372"/>
    <lineage>
        <taxon>Bacteria</taxon>
        <taxon>Bacillati</taxon>
        <taxon>Actinomycetota</taxon>
        <taxon>Actinomycetes</taxon>
        <taxon>Micromonosporales</taxon>
        <taxon>Micromonosporaceae</taxon>
        <taxon>Plantactinospora</taxon>
    </lineage>
</organism>
<dbReference type="RefSeq" id="WP_377339909.1">
    <property type="nucleotide sequence ID" value="NZ_JBHLUE010000012.1"/>
</dbReference>
<protein>
    <recommendedName>
        <fullName evidence="3">AMP-dependent synthetase</fullName>
    </recommendedName>
</protein>
<sequence>MPAKTLQELVTFVRRNSPFYRELYRDVPEQIAHITQLPIVDQDAFWAANTPRDNTLLTGPITDGAIYKTGGTTGRPKLSPWTRTEHYDSVQAFGAGMVRAGVRPGHRVANLFRAGELYAGFLYIEHSLLNAPVENVRLPVGGAASDEYIADLIGLLDIDVLVGEPMKLSAVAEFLVRRGQPADSVELLLSGGDILFNDLRPILARAFPKAAVASVGYASVDGGLVAQPVPGDDPRVHEAFPHRTLVELVDEVTNEPIVTDGVPGRVLVTNLFRTLMPIIRYPVGDRAEWVDVRQGRFRLIGRGGEGARVGMIAMPTEDIRAVLIAADPQRFITGMQLVQRRWDNKDGLVIRLARVEEPPAELTGRLIDAVYAARPLYPDEVVAGRAHPLEIEWVSRSELVTNPLTGKLRQVVDERPHDAEDPRPAP</sequence>
<dbReference type="Gene3D" id="3.40.50.12780">
    <property type="entry name" value="N-terminal domain of ligase-like"/>
    <property type="match status" value="1"/>
</dbReference>
<name>A0ABV6NYG4_9ACTN</name>
<keyword evidence="2" id="KW-1185">Reference proteome</keyword>
<comment type="caution">
    <text evidence="1">The sequence shown here is derived from an EMBL/GenBank/DDBJ whole genome shotgun (WGS) entry which is preliminary data.</text>
</comment>
<dbReference type="EMBL" id="JBHLUE010000012">
    <property type="protein sequence ID" value="MFC0565749.1"/>
    <property type="molecule type" value="Genomic_DNA"/>
</dbReference>
<reference evidence="1 2" key="1">
    <citation type="submission" date="2024-09" db="EMBL/GenBank/DDBJ databases">
        <authorList>
            <person name="Sun Q."/>
            <person name="Mori K."/>
        </authorList>
    </citation>
    <scope>NUCLEOTIDE SEQUENCE [LARGE SCALE GENOMIC DNA]</scope>
    <source>
        <strain evidence="1 2">TBRC 2205</strain>
    </source>
</reference>
<evidence type="ECO:0008006" key="3">
    <source>
        <dbReference type="Google" id="ProtNLM"/>
    </source>
</evidence>
<evidence type="ECO:0000313" key="2">
    <source>
        <dbReference type="Proteomes" id="UP001589894"/>
    </source>
</evidence>
<dbReference type="SUPFAM" id="SSF56801">
    <property type="entry name" value="Acetyl-CoA synthetase-like"/>
    <property type="match status" value="1"/>
</dbReference>
<proteinExistence type="predicted"/>